<dbReference type="Proteomes" id="UP000247698">
    <property type="component" value="Unassembled WGS sequence"/>
</dbReference>
<dbReference type="InterPro" id="IPR010572">
    <property type="entry name" value="Tail_dom"/>
</dbReference>
<dbReference type="InterPro" id="IPR007119">
    <property type="entry name" value="Phage_tail_spike_N"/>
</dbReference>
<comment type="caution">
    <text evidence="3">The sequence shown here is derived from an EMBL/GenBank/DDBJ whole genome shotgun (WGS) entry which is preliminary data.</text>
</comment>
<accession>A0ABX5N146</accession>
<keyword evidence="4" id="KW-1185">Reference proteome</keyword>
<sequence length="624" mass="70289">MEEERTLKLLLYDNHENLFAIKTEALSANIAEEINVYDELQFSLPKNKQNVIDIDKTMYIGVPVKQTNDYRLFKIERPSYEDRIIYVTAIESASDDLDVQFFIKDRRLNNAALKDTLDAIFNGSTWTYELHAKNVNGSTNFYRCSRKEALNKVEKTWGIEVQFRYQVSGNRIEKKVCHVYDTIGQETTTRLVQGRNVTSFKYVQDQRKLYTAAVGRGAGVENQDEAGNDAGGYSRSIEFDDIEWSKQKGNPVDKPLGQLYVEIPEATQKWGWLDNKGNRQPRMTVLEFQNEKDKNELLRKTYQELLTLCNPQIEVQTTVAKAGNLNLGDVVTAVSFTPQRFTVKSRVIKIVRDLIDNSNTEVDIGNLTVKAEVDREQEISNNITQAVETADQHIQESDKKNLSLYGELHQSLQDEGEEREKLQADLMQKLNITNLRIEDVNNRAEELDADFEQIRSEIESPGSGPIKLRRDPYNPENIQEFTAENYDGSYMRMNGNGLEFIGPNGAYSAITKGKIAADMIDGIRVRAMEIDALQMNGSLVSTTPGGSMTVSIGTDPPGNLWPNDGGRAVWVKSMNYESMLSSGQIMISDGYHVTSIGPNVARIGDSTVITANNISSYVKASSLK</sequence>
<keyword evidence="1" id="KW-0175">Coiled coil</keyword>
<evidence type="ECO:0000313" key="4">
    <source>
        <dbReference type="Proteomes" id="UP000247698"/>
    </source>
</evidence>
<proteinExistence type="predicted"/>
<protein>
    <recommendedName>
        <fullName evidence="2">Tail spike domain-containing protein</fullName>
    </recommendedName>
</protein>
<dbReference type="EMBL" id="QGLG01000002">
    <property type="protein sequence ID" value="PXY84372.1"/>
    <property type="molecule type" value="Genomic_DNA"/>
</dbReference>
<organism evidence="3 4">
    <name type="scientific">Lactobacillus melliventris</name>
    <dbReference type="NCBI Taxonomy" id="1218507"/>
    <lineage>
        <taxon>Bacteria</taxon>
        <taxon>Bacillati</taxon>
        <taxon>Bacillota</taxon>
        <taxon>Bacilli</taxon>
        <taxon>Lactobacillales</taxon>
        <taxon>Lactobacillaceae</taxon>
        <taxon>Lactobacillus</taxon>
    </lineage>
</organism>
<dbReference type="NCBIfam" id="TIGR01665">
    <property type="entry name" value="put_anti_recept"/>
    <property type="match status" value="1"/>
</dbReference>
<dbReference type="Pfam" id="PF06605">
    <property type="entry name" value="Prophage_tail"/>
    <property type="match status" value="1"/>
</dbReference>
<gene>
    <name evidence="3" type="ORF">DK873_04255</name>
</gene>
<feature type="coiled-coil region" evidence="1">
    <location>
        <begin position="430"/>
        <end position="457"/>
    </location>
</feature>
<reference evidence="3 4" key="1">
    <citation type="submission" date="2018-05" db="EMBL/GenBank/DDBJ databases">
        <title>Reference genomes for bee gut microbiota database.</title>
        <authorList>
            <person name="Ellegaard K.M."/>
        </authorList>
    </citation>
    <scope>NUCLEOTIDE SEQUENCE [LARGE SCALE GENOMIC DNA]</scope>
    <source>
        <strain evidence="3 4">ESL0184</strain>
    </source>
</reference>
<evidence type="ECO:0000313" key="3">
    <source>
        <dbReference type="EMBL" id="PXY84372.1"/>
    </source>
</evidence>
<evidence type="ECO:0000259" key="2">
    <source>
        <dbReference type="Pfam" id="PF06605"/>
    </source>
</evidence>
<evidence type="ECO:0000256" key="1">
    <source>
        <dbReference type="SAM" id="Coils"/>
    </source>
</evidence>
<name>A0ABX5N146_9LACO</name>
<feature type="domain" description="Tail spike" evidence="2">
    <location>
        <begin position="102"/>
        <end position="368"/>
    </location>
</feature>